<evidence type="ECO:0000313" key="1">
    <source>
        <dbReference type="EMBL" id="ONI43034.1"/>
    </source>
</evidence>
<proteinExistence type="predicted"/>
<gene>
    <name evidence="1" type="ORF">AN396_00295</name>
</gene>
<organism evidence="1 2">
    <name type="scientific">Candidatus Epulonipiscium fishelsonii</name>
    <dbReference type="NCBI Taxonomy" id="77094"/>
    <lineage>
        <taxon>Bacteria</taxon>
        <taxon>Bacillati</taxon>
        <taxon>Bacillota</taxon>
        <taxon>Clostridia</taxon>
        <taxon>Lachnospirales</taxon>
        <taxon>Lachnospiraceae</taxon>
        <taxon>Candidatus Epulonipiscium</taxon>
    </lineage>
</organism>
<name>A0ACC8XH29_9FIRM</name>
<dbReference type="EMBL" id="LJDB01000001">
    <property type="protein sequence ID" value="ONI43034.1"/>
    <property type="molecule type" value="Genomic_DNA"/>
</dbReference>
<dbReference type="Proteomes" id="UP000188605">
    <property type="component" value="Unassembled WGS sequence"/>
</dbReference>
<reference evidence="1" key="1">
    <citation type="submission" date="2016-08" db="EMBL/GenBank/DDBJ databases">
        <authorList>
            <person name="Ngugi D.K."/>
            <person name="Miyake S."/>
            <person name="Stingl U."/>
        </authorList>
    </citation>
    <scope>NUCLEOTIDE SEQUENCE</scope>
    <source>
        <strain evidence="1">SCG-B11WGA-EpuloA1</strain>
    </source>
</reference>
<comment type="caution">
    <text evidence="1">The sequence shown here is derived from an EMBL/GenBank/DDBJ whole genome shotgun (WGS) entry which is preliminary data.</text>
</comment>
<protein>
    <submittedName>
        <fullName evidence="1">Uncharacterized protein</fullName>
    </submittedName>
</protein>
<accession>A0ACC8XH29</accession>
<evidence type="ECO:0000313" key="2">
    <source>
        <dbReference type="Proteomes" id="UP000188605"/>
    </source>
</evidence>
<keyword evidence="2" id="KW-1185">Reference proteome</keyword>
<sequence length="195" mass="21612">MASKKFSSYIVATVVSGGVILSGVTYANTEIKTTTEAIGEFDLSANVYDYGEAIDKINISVDNLVEAGIITPQVDATSLSPDTFKVYSQAFDTKKHIERNITDILVSDDNMDIILLLETKNGQKGQGTLNYDGNVSRNFSIDLVYEVDQVEDFKLISGDIIDEETSYLQSDVVINKEIELFDESSFTDDRNTLKY</sequence>